<evidence type="ECO:0000313" key="1">
    <source>
        <dbReference type="EMBL" id="QOR57689.1"/>
    </source>
</evidence>
<dbReference type="EMBL" id="MT774408">
    <property type="protein sequence ID" value="QOR57689.1"/>
    <property type="molecule type" value="Genomic_DNA"/>
</dbReference>
<name>A0A7M1RVG7_9CAUD</name>
<evidence type="ECO:0000313" key="2">
    <source>
        <dbReference type="Proteomes" id="UP000594028"/>
    </source>
</evidence>
<sequence length="151" mass="17199">MISSPNYLKHRLLCEAIRTGMKVHIPETLSETIDLLCNIYNQGVSNTLYEPMLLVRDGFSKESKELLEIIANDYVVRNNAVWIFTEIFLNIKEDSDLTSQIKTRIISSAMDKLLPKHLYIYFCDSLIESVKCAKNALILEQLPFLATSASP</sequence>
<keyword evidence="2" id="KW-1185">Reference proteome</keyword>
<dbReference type="GeneID" id="65131842"/>
<reference evidence="1 2" key="1">
    <citation type="submission" date="2020-07" db="EMBL/GenBank/DDBJ databases">
        <title>Taxonomic proposal: Crassvirales, a new order of highly abundant and diverse bacterial viruses.</title>
        <authorList>
            <person name="Shkoporov A.N."/>
            <person name="Stockdale S.R."/>
            <person name="Guerin E."/>
            <person name="Ross R.P."/>
            <person name="Hill C."/>
        </authorList>
    </citation>
    <scope>NUCLEOTIDE SEQUENCE [LARGE SCALE GENOMIC DNA]</scope>
</reference>
<protein>
    <submittedName>
        <fullName evidence="1">Uncharacterized protein</fullName>
    </submittedName>
</protein>
<proteinExistence type="predicted"/>
<accession>A0A7M1RVG7</accession>
<dbReference type="RefSeq" id="YP_010113329.1">
    <property type="nucleotide sequence ID" value="NC_055901.1"/>
</dbReference>
<dbReference type="Proteomes" id="UP000594028">
    <property type="component" value="Segment"/>
</dbReference>
<organism evidence="1 2">
    <name type="scientific">uncultured phage cr130_1</name>
    <dbReference type="NCBI Taxonomy" id="2772092"/>
    <lineage>
        <taxon>Viruses</taxon>
        <taxon>Duplodnaviria</taxon>
        <taxon>Heunggongvirae</taxon>
        <taxon>Uroviricota</taxon>
        <taxon>Caudoviricetes</taxon>
        <taxon>Crassvirales</taxon>
        <taxon>Suoliviridae</taxon>
        <taxon>Oafivirinae</taxon>
        <taxon>Chuhaivirus</taxon>
        <taxon>Chuhaivirus simiae</taxon>
    </lineage>
</organism>
<dbReference type="KEGG" id="vg:65131842"/>